<gene>
    <name evidence="2" type="ORF">CEUTPL_LOCUS1138</name>
</gene>
<dbReference type="AlphaFoldDB" id="A0A9N9M9W9"/>
<name>A0A9N9M9W9_9CUCU</name>
<reference evidence="2" key="1">
    <citation type="submission" date="2022-01" db="EMBL/GenBank/DDBJ databases">
        <authorList>
            <person name="King R."/>
        </authorList>
    </citation>
    <scope>NUCLEOTIDE SEQUENCE</scope>
</reference>
<evidence type="ECO:0000256" key="1">
    <source>
        <dbReference type="SAM" id="Coils"/>
    </source>
</evidence>
<accession>A0A9N9M9W9</accession>
<dbReference type="OrthoDB" id="5984008at2759"/>
<keyword evidence="1" id="KW-0175">Coiled coil</keyword>
<proteinExistence type="predicted"/>
<sequence length="383" mass="43042">MGLSSADLREIKGCIISTFNDKFLQDVVSKVAAMVDKQLEEKLKAQDVEIETLKENQNKIIEENMQLRKIIDDQEQHARNLNVRIHGIKVDGENTENLRTKVLEVFTNKLKINLVDSVIKKCHRVSSMGPSDQPPAVLVRFASDTSRSQDRFKFTILNAVLVANKGDLAALVDSEARVMLLYCTKEEAIDILTAASDLHLTGENYVWVVTQSVIETSFQAPYQFPVGMLDSTNRHRSLTTHLSCEGEGAARWDTGDQFFKYLRNVSVEADQGRPNLEFTPDGVLRAAELKIMNLRPGVSKQLVWEEIGVWKSWQKEGLDIKDIVWPGNSHTPPQGVPEKFHLKITFLEEPPYIKLAPPDPVTGKCSMDRGVLCRVASDEAITE</sequence>
<dbReference type="InterPro" id="IPR028082">
    <property type="entry name" value="Peripla_BP_I"/>
</dbReference>
<dbReference type="Proteomes" id="UP001152799">
    <property type="component" value="Chromosome 1"/>
</dbReference>
<dbReference type="EMBL" id="OU892277">
    <property type="protein sequence ID" value="CAG9760406.1"/>
    <property type="molecule type" value="Genomic_DNA"/>
</dbReference>
<dbReference type="Gene3D" id="3.40.50.2300">
    <property type="match status" value="1"/>
</dbReference>
<dbReference type="SUPFAM" id="SSF53822">
    <property type="entry name" value="Periplasmic binding protein-like I"/>
    <property type="match status" value="1"/>
</dbReference>
<evidence type="ECO:0000313" key="2">
    <source>
        <dbReference type="EMBL" id="CAG9760406.1"/>
    </source>
</evidence>
<organism evidence="2 3">
    <name type="scientific">Ceutorhynchus assimilis</name>
    <name type="common">cabbage seed weevil</name>
    <dbReference type="NCBI Taxonomy" id="467358"/>
    <lineage>
        <taxon>Eukaryota</taxon>
        <taxon>Metazoa</taxon>
        <taxon>Ecdysozoa</taxon>
        <taxon>Arthropoda</taxon>
        <taxon>Hexapoda</taxon>
        <taxon>Insecta</taxon>
        <taxon>Pterygota</taxon>
        <taxon>Neoptera</taxon>
        <taxon>Endopterygota</taxon>
        <taxon>Coleoptera</taxon>
        <taxon>Polyphaga</taxon>
        <taxon>Cucujiformia</taxon>
        <taxon>Curculionidae</taxon>
        <taxon>Ceutorhynchinae</taxon>
        <taxon>Ceutorhynchus</taxon>
    </lineage>
</organism>
<feature type="coiled-coil region" evidence="1">
    <location>
        <begin position="36"/>
        <end position="70"/>
    </location>
</feature>
<protein>
    <submittedName>
        <fullName evidence="2">Uncharacterized protein</fullName>
    </submittedName>
</protein>
<keyword evidence="3" id="KW-1185">Reference proteome</keyword>
<evidence type="ECO:0000313" key="3">
    <source>
        <dbReference type="Proteomes" id="UP001152799"/>
    </source>
</evidence>